<dbReference type="InterPro" id="IPR004837">
    <property type="entry name" value="NaCa_Exmemb"/>
</dbReference>
<evidence type="ECO:0000259" key="6">
    <source>
        <dbReference type="Pfam" id="PF01699"/>
    </source>
</evidence>
<comment type="caution">
    <text evidence="7">The sequence shown here is derived from an EMBL/GenBank/DDBJ whole genome shotgun (WGS) entry which is preliminary data.</text>
</comment>
<feature type="transmembrane region" description="Helical" evidence="5">
    <location>
        <begin position="37"/>
        <end position="63"/>
    </location>
</feature>
<feature type="transmembrane region" description="Helical" evidence="5">
    <location>
        <begin position="103"/>
        <end position="122"/>
    </location>
</feature>
<dbReference type="GO" id="GO:0005886">
    <property type="term" value="C:plasma membrane"/>
    <property type="evidence" value="ECO:0007669"/>
    <property type="project" value="TreeGrafter"/>
</dbReference>
<feature type="transmembrane region" description="Helical" evidence="5">
    <location>
        <begin position="6"/>
        <end position="25"/>
    </location>
</feature>
<dbReference type="EMBL" id="DROD01000153">
    <property type="protein sequence ID" value="HHJ51968.1"/>
    <property type="molecule type" value="Genomic_DNA"/>
</dbReference>
<evidence type="ECO:0000256" key="5">
    <source>
        <dbReference type="SAM" id="Phobius"/>
    </source>
</evidence>
<feature type="transmembrane region" description="Helical" evidence="5">
    <location>
        <begin position="234"/>
        <end position="252"/>
    </location>
</feature>
<dbReference type="InterPro" id="IPR044880">
    <property type="entry name" value="NCX_ion-bd_dom_sf"/>
</dbReference>
<keyword evidence="4 5" id="KW-0472">Membrane</keyword>
<feature type="transmembrane region" description="Helical" evidence="5">
    <location>
        <begin position="199"/>
        <end position="222"/>
    </location>
</feature>
<name>A0A7V5PMY9_CALAY</name>
<dbReference type="PANTHER" id="PTHR10846">
    <property type="entry name" value="SODIUM/POTASSIUM/CALCIUM EXCHANGER"/>
    <property type="match status" value="1"/>
</dbReference>
<comment type="subcellular location">
    <subcellularLocation>
        <location evidence="1">Membrane</location>
        <topology evidence="1">Multi-pass membrane protein</topology>
    </subcellularLocation>
</comment>
<dbReference type="Pfam" id="PF01699">
    <property type="entry name" value="Na_Ca_ex"/>
    <property type="match status" value="2"/>
</dbReference>
<feature type="transmembrane region" description="Helical" evidence="5">
    <location>
        <begin position="128"/>
        <end position="147"/>
    </location>
</feature>
<sequence>MHYLLDIVTLILSIGALWIGAVWVVDSASRTAQKMGVSDLVIGLTVVALGTSAPEFAVTITAAVKGQADISVGNIVGSNIFNLGFILGGGAIFRAISTSRKLVFRDGMLLIFASFLLLAFLWDSTLQHWEGAVLIVVLLIYLIYLFIRRETIEEEIPRGTFRWYDIPLLILGLVFIVAGGHFLVDSASSLARSIGISEWVIAVTIVAAGTSTPEFVTSLVAVIKGKHGLSAGNLIGSDLFNLLGVLGLAAVIRKMEIAPGAYTEIVLLSALVITVVIMMRTGWKISRKEGIALVLINLIRWIINFHQ</sequence>
<evidence type="ECO:0000256" key="3">
    <source>
        <dbReference type="ARBA" id="ARBA00022989"/>
    </source>
</evidence>
<protein>
    <submittedName>
        <fullName evidence="7">Calcium/sodium antiporter</fullName>
    </submittedName>
</protein>
<gene>
    <name evidence="7" type="ORF">ENJ89_02125</name>
</gene>
<evidence type="ECO:0000256" key="4">
    <source>
        <dbReference type="ARBA" id="ARBA00023136"/>
    </source>
</evidence>
<keyword evidence="3 5" id="KW-1133">Transmembrane helix</keyword>
<dbReference type="Proteomes" id="UP000886124">
    <property type="component" value="Unassembled WGS sequence"/>
</dbReference>
<dbReference type="Gene3D" id="1.20.1420.30">
    <property type="entry name" value="NCX, central ion-binding region"/>
    <property type="match status" value="1"/>
</dbReference>
<dbReference type="GO" id="GO:0006874">
    <property type="term" value="P:intracellular calcium ion homeostasis"/>
    <property type="evidence" value="ECO:0007669"/>
    <property type="project" value="TreeGrafter"/>
</dbReference>
<keyword evidence="2 5" id="KW-0812">Transmembrane</keyword>
<feature type="transmembrane region" description="Helical" evidence="5">
    <location>
        <begin position="258"/>
        <end position="278"/>
    </location>
</feature>
<evidence type="ECO:0000313" key="7">
    <source>
        <dbReference type="EMBL" id="HHJ51968.1"/>
    </source>
</evidence>
<dbReference type="InterPro" id="IPR004481">
    <property type="entry name" value="K/Na/Ca-exchanger"/>
</dbReference>
<evidence type="ECO:0000256" key="1">
    <source>
        <dbReference type="ARBA" id="ARBA00004141"/>
    </source>
</evidence>
<proteinExistence type="predicted"/>
<feature type="transmembrane region" description="Helical" evidence="5">
    <location>
        <begin position="75"/>
        <end position="96"/>
    </location>
</feature>
<feature type="domain" description="Sodium/calcium exchanger membrane region" evidence="6">
    <location>
        <begin position="7"/>
        <end position="146"/>
    </location>
</feature>
<dbReference type="AlphaFoldDB" id="A0A7V5PMY9"/>
<evidence type="ECO:0000256" key="2">
    <source>
        <dbReference type="ARBA" id="ARBA00022692"/>
    </source>
</evidence>
<feature type="transmembrane region" description="Helical" evidence="5">
    <location>
        <begin position="168"/>
        <end position="187"/>
    </location>
</feature>
<accession>A0A7V5PMY9</accession>
<reference evidence="7" key="1">
    <citation type="journal article" date="2020" name="mSystems">
        <title>Genome- and Community-Level Interaction Insights into Carbon Utilization and Element Cycling Functions of Hydrothermarchaeota in Hydrothermal Sediment.</title>
        <authorList>
            <person name="Zhou Z."/>
            <person name="Liu Y."/>
            <person name="Xu W."/>
            <person name="Pan J."/>
            <person name="Luo Z.H."/>
            <person name="Li M."/>
        </authorList>
    </citation>
    <scope>NUCLEOTIDE SEQUENCE [LARGE SCALE GENOMIC DNA]</scope>
    <source>
        <strain evidence="7">HyVt-527</strain>
    </source>
</reference>
<organism evidence="7">
    <name type="scientific">Caldithrix abyssi</name>
    <dbReference type="NCBI Taxonomy" id="187145"/>
    <lineage>
        <taxon>Bacteria</taxon>
        <taxon>Pseudomonadati</taxon>
        <taxon>Calditrichota</taxon>
        <taxon>Calditrichia</taxon>
        <taxon>Calditrichales</taxon>
        <taxon>Calditrichaceae</taxon>
        <taxon>Caldithrix</taxon>
    </lineage>
</organism>
<dbReference type="NCBIfam" id="TIGR00367">
    <property type="entry name" value="calcium/sodium antiporter"/>
    <property type="match status" value="1"/>
</dbReference>
<dbReference type="GO" id="GO:0008273">
    <property type="term" value="F:calcium, potassium:sodium antiporter activity"/>
    <property type="evidence" value="ECO:0007669"/>
    <property type="project" value="TreeGrafter"/>
</dbReference>
<dbReference type="GO" id="GO:0005262">
    <property type="term" value="F:calcium channel activity"/>
    <property type="evidence" value="ECO:0007669"/>
    <property type="project" value="TreeGrafter"/>
</dbReference>
<dbReference type="PANTHER" id="PTHR10846:SF8">
    <property type="entry name" value="INNER MEMBRANE PROTEIN YRBG"/>
    <property type="match status" value="1"/>
</dbReference>
<feature type="domain" description="Sodium/calcium exchanger membrane region" evidence="6">
    <location>
        <begin position="168"/>
        <end position="296"/>
    </location>
</feature>